<dbReference type="Gene3D" id="1.20.1540.10">
    <property type="entry name" value="Rhomboid-like"/>
    <property type="match status" value="1"/>
</dbReference>
<organism evidence="10 11">
    <name type="scientific">Prosthecochloris marina</name>
    <dbReference type="NCBI Taxonomy" id="2017681"/>
    <lineage>
        <taxon>Bacteria</taxon>
        <taxon>Pseudomonadati</taxon>
        <taxon>Chlorobiota</taxon>
        <taxon>Chlorobiia</taxon>
        <taxon>Chlorobiales</taxon>
        <taxon>Chlorobiaceae</taxon>
        <taxon>Prosthecochloris</taxon>
    </lineage>
</organism>
<comment type="caution">
    <text evidence="10">The sequence shown here is derived from an EMBL/GenBank/DDBJ whole genome shotgun (WGS) entry which is preliminary data.</text>
</comment>
<dbReference type="Pfam" id="PF01694">
    <property type="entry name" value="Rhomboid"/>
    <property type="match status" value="1"/>
</dbReference>
<dbReference type="GO" id="GO:0016020">
    <property type="term" value="C:membrane"/>
    <property type="evidence" value="ECO:0007669"/>
    <property type="project" value="UniProtKB-SubCell"/>
</dbReference>
<dbReference type="SUPFAM" id="SSF144091">
    <property type="entry name" value="Rhomboid-like"/>
    <property type="match status" value="1"/>
</dbReference>
<comment type="subcellular location">
    <subcellularLocation>
        <location evidence="1">Membrane</location>
        <topology evidence="1">Multi-pass membrane protein</topology>
    </subcellularLocation>
</comment>
<keyword evidence="3 7" id="KW-0812">Transmembrane</keyword>
<dbReference type="PANTHER" id="PTHR43731">
    <property type="entry name" value="RHOMBOID PROTEASE"/>
    <property type="match status" value="1"/>
</dbReference>
<evidence type="ECO:0000256" key="5">
    <source>
        <dbReference type="ARBA" id="ARBA00022989"/>
    </source>
</evidence>
<feature type="domain" description="Peptidase S54 rhomboid" evidence="8">
    <location>
        <begin position="60"/>
        <end position="203"/>
    </location>
</feature>
<sequence length="277" mass="31292">MNNYNQPYSPGGFQVMPPAIKTIILINVAIFFLEFSPIIGNILKYFGPLWPIASSGEYTFQIWQLVSYMFMHGSIPHILFNMIALWLFGTEIENYWGTKEFTAYYFICGIGAALINLLTTIGSQYATVGASGAVFGILLAFGMMFPDRYIFIYFLFPIKAKYFVAGYAAIELLMGINNTNMGSGSNIAHFAHLGGMVVGFTYIKFRQQGFSFSDWLDKTFPKKDERSGPKLYKKEREETGLQVSEEEIDAILDKISRQGYESLTEEEKKKLLKAGSK</sequence>
<comment type="similarity">
    <text evidence="2">Belongs to the peptidase S54 family.</text>
</comment>
<keyword evidence="6 7" id="KW-0472">Membrane</keyword>
<reference evidence="11" key="1">
    <citation type="submission" date="2017-10" db="EMBL/GenBank/DDBJ databases">
        <authorList>
            <person name="Gaisin V.A."/>
            <person name="Rysina M.S."/>
            <person name="Grouzdev D.S."/>
        </authorList>
    </citation>
    <scope>NUCLEOTIDE SEQUENCE [LARGE SCALE GENOMIC DNA]</scope>
    <source>
        <strain evidence="11">V1</strain>
    </source>
</reference>
<dbReference type="GO" id="GO:0006508">
    <property type="term" value="P:proteolysis"/>
    <property type="evidence" value="ECO:0007669"/>
    <property type="project" value="UniProtKB-KW"/>
</dbReference>
<keyword evidence="11" id="KW-1185">Reference proteome</keyword>
<evidence type="ECO:0000259" key="9">
    <source>
        <dbReference type="Pfam" id="PF20216"/>
    </source>
</evidence>
<dbReference type="RefSeq" id="WP_110024058.1">
    <property type="nucleotide sequence ID" value="NZ_PDNZ01000008.1"/>
</dbReference>
<dbReference type="InterPro" id="IPR022764">
    <property type="entry name" value="Peptidase_S54_rhomboid_dom"/>
</dbReference>
<dbReference type="InterPro" id="IPR035952">
    <property type="entry name" value="Rhomboid-like_sf"/>
</dbReference>
<gene>
    <name evidence="10" type="ORF">CR164_11050</name>
</gene>
<protein>
    <submittedName>
        <fullName evidence="10">Rhomboid family intramembrane serine protease</fullName>
    </submittedName>
</protein>
<feature type="transmembrane region" description="Helical" evidence="7">
    <location>
        <begin position="23"/>
        <end position="46"/>
    </location>
</feature>
<name>A0A317T4X8_9CHLB</name>
<evidence type="ECO:0000256" key="2">
    <source>
        <dbReference type="ARBA" id="ARBA00009045"/>
    </source>
</evidence>
<feature type="transmembrane region" description="Helical" evidence="7">
    <location>
        <begin position="101"/>
        <end position="119"/>
    </location>
</feature>
<keyword evidence="5 7" id="KW-1133">Transmembrane helix</keyword>
<evidence type="ECO:0000313" key="10">
    <source>
        <dbReference type="EMBL" id="PWW81270.1"/>
    </source>
</evidence>
<dbReference type="PANTHER" id="PTHR43731:SF14">
    <property type="entry name" value="PRESENILIN-ASSOCIATED RHOMBOID-LIKE PROTEIN, MITOCHONDRIAL"/>
    <property type="match status" value="1"/>
</dbReference>
<keyword evidence="10" id="KW-0645">Protease</keyword>
<evidence type="ECO:0000256" key="7">
    <source>
        <dbReference type="SAM" id="Phobius"/>
    </source>
</evidence>
<proteinExistence type="inferred from homology"/>
<evidence type="ECO:0000259" key="8">
    <source>
        <dbReference type="Pfam" id="PF01694"/>
    </source>
</evidence>
<feature type="transmembrane region" description="Helical" evidence="7">
    <location>
        <begin position="66"/>
        <end position="89"/>
    </location>
</feature>
<dbReference type="InterPro" id="IPR046483">
    <property type="entry name" value="DUF6576"/>
</dbReference>
<dbReference type="Proteomes" id="UP000246278">
    <property type="component" value="Unassembled WGS sequence"/>
</dbReference>
<dbReference type="OrthoDB" id="9807874at2"/>
<feature type="domain" description="DUF6576" evidence="9">
    <location>
        <begin position="244"/>
        <end position="271"/>
    </location>
</feature>
<evidence type="ECO:0000256" key="6">
    <source>
        <dbReference type="ARBA" id="ARBA00023136"/>
    </source>
</evidence>
<evidence type="ECO:0000256" key="1">
    <source>
        <dbReference type="ARBA" id="ARBA00004141"/>
    </source>
</evidence>
<dbReference type="AlphaFoldDB" id="A0A317T4X8"/>
<dbReference type="GO" id="GO:0004252">
    <property type="term" value="F:serine-type endopeptidase activity"/>
    <property type="evidence" value="ECO:0007669"/>
    <property type="project" value="InterPro"/>
</dbReference>
<dbReference type="Pfam" id="PF20216">
    <property type="entry name" value="DUF6576"/>
    <property type="match status" value="1"/>
</dbReference>
<dbReference type="SMART" id="SM01160">
    <property type="entry name" value="DUF1751"/>
    <property type="match status" value="1"/>
</dbReference>
<accession>A0A317T4X8</accession>
<evidence type="ECO:0000256" key="4">
    <source>
        <dbReference type="ARBA" id="ARBA00022801"/>
    </source>
</evidence>
<dbReference type="InterPro" id="IPR050925">
    <property type="entry name" value="Rhomboid_protease_S54"/>
</dbReference>
<feature type="transmembrane region" description="Helical" evidence="7">
    <location>
        <begin position="125"/>
        <end position="145"/>
    </location>
</feature>
<feature type="transmembrane region" description="Helical" evidence="7">
    <location>
        <begin position="152"/>
        <end position="174"/>
    </location>
</feature>
<dbReference type="EMBL" id="PDNZ01000008">
    <property type="protein sequence ID" value="PWW81270.1"/>
    <property type="molecule type" value="Genomic_DNA"/>
</dbReference>
<feature type="transmembrane region" description="Helical" evidence="7">
    <location>
        <begin position="186"/>
        <end position="203"/>
    </location>
</feature>
<keyword evidence="4" id="KW-0378">Hydrolase</keyword>
<evidence type="ECO:0000313" key="11">
    <source>
        <dbReference type="Proteomes" id="UP000246278"/>
    </source>
</evidence>
<evidence type="ECO:0000256" key="3">
    <source>
        <dbReference type="ARBA" id="ARBA00022692"/>
    </source>
</evidence>